<sequence>TRTNTMSLMNISYPKYFDSNDFRGLLESLLRKKFGKVALKQYRFEMAANAGENYGSDVYRVHCEYLKSTNSAEIPCHWTVFVKSMPDTESRQIFIQMNVYEHEVEMLTNVIPMYAKFSKNELFAPEILSALKEPFKVIILEDLKILNYRMGNRRSGLDYDHSCLVMKKLGKFHASSLLYMRDGQEKIIKEKLETKLFHPSNDNTIMGMFVKSSFQALNRLIDSRPDMFSSKLLEKLKSAEDNFADKLTDSYQRKTKVNVILHGDLWVTNMMFKYDEETDSKPIDVIFLDFQISSYGSPGIDLNYFLNTSVEKDVFKQKYDDLVRIYYEAFYSILKDADYKNIPTFEDILSEIEEKLYIGFFSLATVLPIVAVEKPVAETGDTNQLDALLDESETSSFRQAAYNENYLSRIEYPLEKFLQRNIFDS</sequence>
<dbReference type="InterPro" id="IPR011009">
    <property type="entry name" value="Kinase-like_dom_sf"/>
</dbReference>
<evidence type="ECO:0000259" key="1">
    <source>
        <dbReference type="SMART" id="SM00587"/>
    </source>
</evidence>
<dbReference type="InterPro" id="IPR004119">
    <property type="entry name" value="EcKL"/>
</dbReference>
<dbReference type="PANTHER" id="PTHR11012:SF56">
    <property type="entry name" value="CHK KINASE-LIKE DOMAIN-CONTAINING PROTEIN-RELATED"/>
    <property type="match status" value="1"/>
</dbReference>
<dbReference type="PANTHER" id="PTHR11012">
    <property type="entry name" value="PROTEIN KINASE-LIKE DOMAIN-CONTAINING"/>
    <property type="match status" value="1"/>
</dbReference>
<accession>U5ESF4</accession>
<keyword evidence="2" id="KW-0808">Transferase</keyword>
<dbReference type="Gene3D" id="3.90.1200.10">
    <property type="match status" value="1"/>
</dbReference>
<name>U5ESF4_9DIPT</name>
<dbReference type="SUPFAM" id="SSF56112">
    <property type="entry name" value="Protein kinase-like (PK-like)"/>
    <property type="match status" value="1"/>
</dbReference>
<organism evidence="2">
    <name type="scientific">Corethrella appendiculata</name>
    <dbReference type="NCBI Taxonomy" id="1370023"/>
    <lineage>
        <taxon>Eukaryota</taxon>
        <taxon>Metazoa</taxon>
        <taxon>Ecdysozoa</taxon>
        <taxon>Arthropoda</taxon>
        <taxon>Hexapoda</taxon>
        <taxon>Insecta</taxon>
        <taxon>Pterygota</taxon>
        <taxon>Neoptera</taxon>
        <taxon>Endopterygota</taxon>
        <taxon>Diptera</taxon>
        <taxon>Nematocera</taxon>
        <taxon>Culicoidea</taxon>
        <taxon>Chaoboridae</taxon>
        <taxon>Corethrella</taxon>
    </lineage>
</organism>
<protein>
    <submittedName>
        <fullName evidence="2">Putative ecdysteroid kinase</fullName>
    </submittedName>
</protein>
<dbReference type="InterPro" id="IPR015897">
    <property type="entry name" value="CHK_kinase-like"/>
</dbReference>
<evidence type="ECO:0000313" key="2">
    <source>
        <dbReference type="EMBL" id="JAB55014.1"/>
    </source>
</evidence>
<proteinExistence type="evidence at transcript level"/>
<dbReference type="GO" id="GO:0016301">
    <property type="term" value="F:kinase activity"/>
    <property type="evidence" value="ECO:0007669"/>
    <property type="project" value="UniProtKB-KW"/>
</dbReference>
<dbReference type="EMBL" id="GANO01004857">
    <property type="protein sequence ID" value="JAB55014.1"/>
    <property type="molecule type" value="mRNA"/>
</dbReference>
<feature type="non-terminal residue" evidence="2">
    <location>
        <position position="1"/>
    </location>
</feature>
<dbReference type="AlphaFoldDB" id="U5ESF4"/>
<dbReference type="Pfam" id="PF02958">
    <property type="entry name" value="EcKL"/>
    <property type="match status" value="1"/>
</dbReference>
<dbReference type="SMART" id="SM00587">
    <property type="entry name" value="CHK"/>
    <property type="match status" value="1"/>
</dbReference>
<keyword evidence="2" id="KW-0418">Kinase</keyword>
<reference evidence="2" key="1">
    <citation type="journal article" date="2014" name="Insect Biochem. Mol. Biol.">
        <title>An insight into the sialome of the frog biting fly, Corethrella appendiculata.</title>
        <authorList>
            <person name="Ribeiro J.M.C."/>
            <person name="Chagas A.C."/>
            <person name="Pham V.M."/>
            <person name="Lounibos L.P."/>
            <person name="Calvo E."/>
        </authorList>
    </citation>
    <scope>NUCLEOTIDE SEQUENCE</scope>
    <source>
        <tissue evidence="2">Salivary glands</tissue>
    </source>
</reference>
<feature type="domain" description="CHK kinase-like" evidence="1">
    <location>
        <begin position="138"/>
        <end position="336"/>
    </location>
</feature>